<sequence length="286" mass="29554">MAEAGPESEAQRRRRLRQERILNRGGDRLSRIKGTFSQAQAEAGAESGELAVAGGHELKTAAAAHTAGISLEALEGEAQPRRRAGNLARKARLEAAANDSSGAEASPRPEPRARPAVEAADINSNALHDTVTAAIADPAGDMAPAAAAAGEGRRFSAGGLARAAVRLAPTAAVFVYGLRREAAHERLLGDSAADVRAKWAGLLRARPDARLDEWAGGSHLLWYVIVVEAALYGAYLALSDRRQRPGPSALLAAAPAWAAALAPAAGRILDGLALLLLLTAGSIMAA</sequence>
<gene>
    <name evidence="2" type="ORF">H4R18_005446</name>
</gene>
<dbReference type="EMBL" id="JANBUL010000328">
    <property type="protein sequence ID" value="KAJ2776879.1"/>
    <property type="molecule type" value="Genomic_DNA"/>
</dbReference>
<evidence type="ECO:0000313" key="3">
    <source>
        <dbReference type="Proteomes" id="UP001140217"/>
    </source>
</evidence>
<organism evidence="2 3">
    <name type="scientific">Coemansia javaensis</name>
    <dbReference type="NCBI Taxonomy" id="2761396"/>
    <lineage>
        <taxon>Eukaryota</taxon>
        <taxon>Fungi</taxon>
        <taxon>Fungi incertae sedis</taxon>
        <taxon>Zoopagomycota</taxon>
        <taxon>Kickxellomycotina</taxon>
        <taxon>Kickxellomycetes</taxon>
        <taxon>Kickxellales</taxon>
        <taxon>Kickxellaceae</taxon>
        <taxon>Coemansia</taxon>
    </lineage>
</organism>
<keyword evidence="3" id="KW-1185">Reference proteome</keyword>
<name>A0A9W8H5Y6_9FUNG</name>
<dbReference type="AlphaFoldDB" id="A0A9W8H5Y6"/>
<accession>A0A9W8H5Y6</accession>
<dbReference type="Proteomes" id="UP001140217">
    <property type="component" value="Unassembled WGS sequence"/>
</dbReference>
<protein>
    <submittedName>
        <fullName evidence="2">Uncharacterized protein</fullName>
    </submittedName>
</protein>
<evidence type="ECO:0000256" key="1">
    <source>
        <dbReference type="SAM" id="MobiDB-lite"/>
    </source>
</evidence>
<comment type="caution">
    <text evidence="2">The sequence shown here is derived from an EMBL/GenBank/DDBJ whole genome shotgun (WGS) entry which is preliminary data.</text>
</comment>
<feature type="region of interest" description="Disordered" evidence="1">
    <location>
        <begin position="77"/>
        <end position="123"/>
    </location>
</feature>
<feature type="compositionally biased region" description="Basic and acidic residues" evidence="1">
    <location>
        <begin position="18"/>
        <end position="28"/>
    </location>
</feature>
<feature type="region of interest" description="Disordered" evidence="1">
    <location>
        <begin position="1"/>
        <end position="28"/>
    </location>
</feature>
<dbReference type="OrthoDB" id="5583434at2759"/>
<proteinExistence type="predicted"/>
<evidence type="ECO:0000313" key="2">
    <source>
        <dbReference type="EMBL" id="KAJ2776879.1"/>
    </source>
</evidence>
<reference evidence="2" key="1">
    <citation type="submission" date="2022-07" db="EMBL/GenBank/DDBJ databases">
        <title>Phylogenomic reconstructions and comparative analyses of Kickxellomycotina fungi.</title>
        <authorList>
            <person name="Reynolds N.K."/>
            <person name="Stajich J.E."/>
            <person name="Barry K."/>
            <person name="Grigoriev I.V."/>
            <person name="Crous P."/>
            <person name="Smith M.E."/>
        </authorList>
    </citation>
    <scope>NUCLEOTIDE SEQUENCE</scope>
    <source>
        <strain evidence="2">NBRC 105414</strain>
    </source>
</reference>